<dbReference type="EMBL" id="MPRJ01000001">
    <property type="protein sequence ID" value="OOZ37840.1"/>
    <property type="molecule type" value="Genomic_DNA"/>
</dbReference>
<comment type="caution">
    <text evidence="1">The sequence shown here is derived from an EMBL/GenBank/DDBJ whole genome shotgun (WGS) entry which is preliminary data.</text>
</comment>
<gene>
    <name evidence="1" type="ORF">BOW51_00040</name>
</gene>
<keyword evidence="2" id="KW-1185">Reference proteome</keyword>
<evidence type="ECO:0000313" key="1">
    <source>
        <dbReference type="EMBL" id="OOZ37840.1"/>
    </source>
</evidence>
<protein>
    <submittedName>
        <fullName evidence="1">Uncharacterized protein</fullName>
    </submittedName>
</protein>
<sequence length="137" mass="15603">MYLDNMELELGKKYKNNNYEINASLYDAQYTELKTKHNISNNEFADVYSDFQKMRPTKHLKQVMDAFTASGGHAEVEPIYDENTERLSVSINFVIKDKTLEKIEGLSPIEVIMVKMDAMLQIDAVLSGADPDISPSF</sequence>
<accession>A0A1T2KYJ5</accession>
<organism evidence="1 2">
    <name type="scientific">Solemya velesiana gill symbiont</name>
    <dbReference type="NCBI Taxonomy" id="1918948"/>
    <lineage>
        <taxon>Bacteria</taxon>
        <taxon>Pseudomonadati</taxon>
        <taxon>Pseudomonadota</taxon>
        <taxon>Gammaproteobacteria</taxon>
        <taxon>sulfur-oxidizing symbionts</taxon>
    </lineage>
</organism>
<dbReference type="Proteomes" id="UP000190896">
    <property type="component" value="Unassembled WGS sequence"/>
</dbReference>
<proteinExistence type="predicted"/>
<evidence type="ECO:0000313" key="2">
    <source>
        <dbReference type="Proteomes" id="UP000190896"/>
    </source>
</evidence>
<name>A0A1T2KYJ5_9GAMM</name>
<reference evidence="1 2" key="1">
    <citation type="submission" date="2016-11" db="EMBL/GenBank/DDBJ databases">
        <title>Mixed transmission modes and dynamic genome evolution in an obligate animal-bacterial symbiosis.</title>
        <authorList>
            <person name="Russell S.L."/>
            <person name="Corbett-Detig R.B."/>
            <person name="Cavanaugh C.M."/>
        </authorList>
    </citation>
    <scope>NUCLEOTIDE SEQUENCE [LARGE SCALE GENOMIC DNA]</scope>
    <source>
        <strain evidence="1">Se-Cadez</strain>
    </source>
</reference>
<dbReference type="AlphaFoldDB" id="A0A1T2KYJ5"/>